<dbReference type="EC" id="2.7.7.65" evidence="1"/>
<evidence type="ECO:0000313" key="6">
    <source>
        <dbReference type="Proteomes" id="UP001173801"/>
    </source>
</evidence>
<evidence type="ECO:0000256" key="1">
    <source>
        <dbReference type="ARBA" id="ARBA00012528"/>
    </source>
</evidence>
<dbReference type="SMART" id="SM00267">
    <property type="entry name" value="GGDEF"/>
    <property type="match status" value="1"/>
</dbReference>
<dbReference type="PANTHER" id="PTHR45138:SF9">
    <property type="entry name" value="DIGUANYLATE CYCLASE DGCM-RELATED"/>
    <property type="match status" value="1"/>
</dbReference>
<comment type="catalytic activity">
    <reaction evidence="2">
        <text>2 GTP = 3',3'-c-di-GMP + 2 diphosphate</text>
        <dbReference type="Rhea" id="RHEA:24898"/>
        <dbReference type="ChEBI" id="CHEBI:33019"/>
        <dbReference type="ChEBI" id="CHEBI:37565"/>
        <dbReference type="ChEBI" id="CHEBI:58805"/>
        <dbReference type="EC" id="2.7.7.65"/>
    </reaction>
</comment>
<dbReference type="PANTHER" id="PTHR45138">
    <property type="entry name" value="REGULATORY COMPONENTS OF SENSORY TRANSDUCTION SYSTEM"/>
    <property type="match status" value="1"/>
</dbReference>
<feature type="transmembrane region" description="Helical" evidence="3">
    <location>
        <begin position="87"/>
        <end position="104"/>
    </location>
</feature>
<feature type="domain" description="GGDEF" evidence="4">
    <location>
        <begin position="235"/>
        <end position="369"/>
    </location>
</feature>
<evidence type="ECO:0000256" key="3">
    <source>
        <dbReference type="SAM" id="Phobius"/>
    </source>
</evidence>
<dbReference type="InterPro" id="IPR000160">
    <property type="entry name" value="GGDEF_dom"/>
</dbReference>
<evidence type="ECO:0000313" key="5">
    <source>
        <dbReference type="EMBL" id="MDL0088913.1"/>
    </source>
</evidence>
<gene>
    <name evidence="5" type="ORF">NYG85_05940</name>
</gene>
<reference evidence="5" key="2">
    <citation type="journal article" date="2023" name="Microorganisms">
        <title>Isolation and Genomic Characteristics of Cat-Borne Campylobacter felis sp. nov. and Sheep-Borne Campylobacter ovis sp. nov.</title>
        <authorList>
            <person name="Wang H."/>
            <person name="Li Y."/>
            <person name="Gu Y."/>
            <person name="Zhou G."/>
            <person name="Chen X."/>
            <person name="Zhang X."/>
            <person name="Shao Z."/>
            <person name="Zhang J."/>
            <person name="Zhang M."/>
        </authorList>
    </citation>
    <scope>NUCLEOTIDE SEQUENCE</scope>
    <source>
        <strain evidence="5">PS10</strain>
    </source>
</reference>
<feature type="transmembrane region" description="Helical" evidence="3">
    <location>
        <begin position="110"/>
        <end position="127"/>
    </location>
</feature>
<dbReference type="Gene3D" id="3.30.70.270">
    <property type="match status" value="1"/>
</dbReference>
<dbReference type="InterPro" id="IPR043128">
    <property type="entry name" value="Rev_trsase/Diguanyl_cyclase"/>
</dbReference>
<protein>
    <recommendedName>
        <fullName evidence="1">diguanylate cyclase</fullName>
        <ecNumber evidence="1">2.7.7.65</ecNumber>
    </recommendedName>
</protein>
<dbReference type="SUPFAM" id="SSF55073">
    <property type="entry name" value="Nucleotide cyclase"/>
    <property type="match status" value="1"/>
</dbReference>
<keyword evidence="6" id="KW-1185">Reference proteome</keyword>
<dbReference type="RefSeq" id="WP_284937571.1">
    <property type="nucleotide sequence ID" value="NZ_JANURM010000005.1"/>
</dbReference>
<keyword evidence="3" id="KW-1133">Transmembrane helix</keyword>
<dbReference type="PROSITE" id="PS50887">
    <property type="entry name" value="GGDEF"/>
    <property type="match status" value="1"/>
</dbReference>
<feature type="transmembrane region" description="Helical" evidence="3">
    <location>
        <begin position="169"/>
        <end position="188"/>
    </location>
</feature>
<keyword evidence="3" id="KW-0812">Transmembrane</keyword>
<evidence type="ECO:0000256" key="2">
    <source>
        <dbReference type="ARBA" id="ARBA00034247"/>
    </source>
</evidence>
<comment type="caution">
    <text evidence="5">The sequence shown here is derived from an EMBL/GenBank/DDBJ whole genome shotgun (WGS) entry which is preliminary data.</text>
</comment>
<accession>A0ABT7HR71</accession>
<feature type="transmembrane region" description="Helical" evidence="3">
    <location>
        <begin position="56"/>
        <end position="75"/>
    </location>
</feature>
<organism evidence="5 6">
    <name type="scientific">Campylobacter gastrosuis</name>
    <dbReference type="NCBI Taxonomy" id="2974576"/>
    <lineage>
        <taxon>Bacteria</taxon>
        <taxon>Pseudomonadati</taxon>
        <taxon>Campylobacterota</taxon>
        <taxon>Epsilonproteobacteria</taxon>
        <taxon>Campylobacterales</taxon>
        <taxon>Campylobacteraceae</taxon>
        <taxon>Campylobacter</taxon>
    </lineage>
</organism>
<dbReference type="EMBL" id="JANURM010000005">
    <property type="protein sequence ID" value="MDL0088913.1"/>
    <property type="molecule type" value="Genomic_DNA"/>
</dbReference>
<dbReference type="NCBIfam" id="TIGR00254">
    <property type="entry name" value="GGDEF"/>
    <property type="match status" value="1"/>
</dbReference>
<name>A0ABT7HR71_9BACT</name>
<dbReference type="InterPro" id="IPR050469">
    <property type="entry name" value="Diguanylate_Cyclase"/>
</dbReference>
<reference evidence="5" key="1">
    <citation type="submission" date="2022-08" db="EMBL/GenBank/DDBJ databases">
        <authorList>
            <person name="Wang H."/>
        </authorList>
    </citation>
    <scope>NUCLEOTIDE SEQUENCE</scope>
    <source>
        <strain evidence="5">PS10</strain>
    </source>
</reference>
<proteinExistence type="predicted"/>
<keyword evidence="3" id="KW-0472">Membrane</keyword>
<dbReference type="Pfam" id="PF00990">
    <property type="entry name" value="GGDEF"/>
    <property type="match status" value="1"/>
</dbReference>
<dbReference type="CDD" id="cd01949">
    <property type="entry name" value="GGDEF"/>
    <property type="match status" value="1"/>
</dbReference>
<dbReference type="Proteomes" id="UP001173801">
    <property type="component" value="Unassembled WGS sequence"/>
</dbReference>
<dbReference type="InterPro" id="IPR029787">
    <property type="entry name" value="Nucleotide_cyclase"/>
</dbReference>
<feature type="transmembrane region" description="Helical" evidence="3">
    <location>
        <begin position="134"/>
        <end position="154"/>
    </location>
</feature>
<sequence length="372" mass="43411">MPVVVLNFKSFLKDIARVCKDYKTITLKDVLTLIGILTSIAILQYPYYYIKAGEMWAVWYDAFAIGIIYFLILGFYHTKHYTQIMIIWFYLHLLITMIVFVSVYRWETGNGLYVVLILLINYFISMKHKRLSQILSVVQFVFVGVFFYFMLVVYKGEKNVALDEFYDTHFLNSSIAVLLSALVFLIFYHDTIRRSFEQKEQDKELTRQISRMDFLTGLLNRRAMSDEISLKISSNRICVILCDIDYFKSVNDTYGHAVGDETIKFVAKILTKNFRKDDLIARWGGEEFLIFCENLNKDELRDRVEKTRQMIRDESLNFSGLGIKISLTFGVVYCDKFSPNIINPLIKQADILLYEGKSGGRNQVVFKAIENV</sequence>
<feature type="transmembrane region" description="Helical" evidence="3">
    <location>
        <begin position="30"/>
        <end position="50"/>
    </location>
</feature>
<evidence type="ECO:0000259" key="4">
    <source>
        <dbReference type="PROSITE" id="PS50887"/>
    </source>
</evidence>